<dbReference type="AlphaFoldDB" id="A0A226CUP0"/>
<evidence type="ECO:0000313" key="2">
    <source>
        <dbReference type="EMBL" id="OXA37125.1"/>
    </source>
</evidence>
<organism evidence="2 3">
    <name type="scientific">Folsomia candida</name>
    <name type="common">Springtail</name>
    <dbReference type="NCBI Taxonomy" id="158441"/>
    <lineage>
        <taxon>Eukaryota</taxon>
        <taxon>Metazoa</taxon>
        <taxon>Ecdysozoa</taxon>
        <taxon>Arthropoda</taxon>
        <taxon>Hexapoda</taxon>
        <taxon>Collembola</taxon>
        <taxon>Entomobryomorpha</taxon>
        <taxon>Isotomoidea</taxon>
        <taxon>Isotomidae</taxon>
        <taxon>Proisotominae</taxon>
        <taxon>Folsomia</taxon>
    </lineage>
</organism>
<dbReference type="Proteomes" id="UP000198287">
    <property type="component" value="Unassembled WGS sequence"/>
</dbReference>
<feature type="region of interest" description="Disordered" evidence="1">
    <location>
        <begin position="110"/>
        <end position="143"/>
    </location>
</feature>
<accession>A0A226CUP0</accession>
<dbReference type="OrthoDB" id="10071708at2759"/>
<dbReference type="EMBL" id="LNIX01000064">
    <property type="protein sequence ID" value="OXA37125.1"/>
    <property type="molecule type" value="Genomic_DNA"/>
</dbReference>
<feature type="compositionally biased region" description="Polar residues" evidence="1">
    <location>
        <begin position="120"/>
        <end position="137"/>
    </location>
</feature>
<proteinExistence type="predicted"/>
<reference evidence="2 3" key="1">
    <citation type="submission" date="2015-12" db="EMBL/GenBank/DDBJ databases">
        <title>The genome of Folsomia candida.</title>
        <authorList>
            <person name="Faddeeva A."/>
            <person name="Derks M.F."/>
            <person name="Anvar Y."/>
            <person name="Smit S."/>
            <person name="Van Straalen N."/>
            <person name="Roelofs D."/>
        </authorList>
    </citation>
    <scope>NUCLEOTIDE SEQUENCE [LARGE SCALE GENOMIC DNA]</scope>
    <source>
        <strain evidence="2 3">VU population</strain>
        <tissue evidence="2">Whole body</tissue>
    </source>
</reference>
<keyword evidence="3" id="KW-1185">Reference proteome</keyword>
<dbReference type="PANTHER" id="PTHR34153:SF2">
    <property type="entry name" value="SI:CH211-262H13.3-RELATED"/>
    <property type="match status" value="1"/>
</dbReference>
<sequence length="380" mass="42658">MVKLVVVVFLDEQNAVDVISSTWILPSLSEGQNNQEQLCRYPPAKVRGEKLAKLLTNHSAPSSDWLICSCRVLGEYGLKRLQILNRQSSMQRTVDVNDRKKLVKEKQKIKTRKPLVKYPTPNSSSDESGTFESNQVTSPISSSSKSQFQLVAVNNNENPEKTCDRQENSQVEEYFVEDNVLRRLESTTTHNPDIAGIESGETKTITHLLTEFQEENRRFQQIVIEKLILISNKVKLSSLGTTQRKTAATLVGAPALPLNNKEDLALLNNWLVNDQNKESMVESLSLHGGHNISAVTSSILREIFTKKFAEEVSFTGKGSKAVCGIKNSDIYKVIIRSVRANEGFETSTDSKIKQAIINWLKNASDRDGGREIRRQRNLTI</sequence>
<evidence type="ECO:0000256" key="1">
    <source>
        <dbReference type="SAM" id="MobiDB-lite"/>
    </source>
</evidence>
<comment type="caution">
    <text evidence="2">The sequence shown here is derived from an EMBL/GenBank/DDBJ whole genome shotgun (WGS) entry which is preliminary data.</text>
</comment>
<dbReference type="PANTHER" id="PTHR34153">
    <property type="entry name" value="SI:CH211-262H13.3-RELATED-RELATED"/>
    <property type="match status" value="1"/>
</dbReference>
<gene>
    <name evidence="2" type="ORF">Fcan01_28098</name>
</gene>
<name>A0A226CUP0_FOLCA</name>
<evidence type="ECO:0000313" key="3">
    <source>
        <dbReference type="Proteomes" id="UP000198287"/>
    </source>
</evidence>
<protein>
    <submittedName>
        <fullName evidence="2">Uncharacterized protein</fullName>
    </submittedName>
</protein>